<evidence type="ECO:0000256" key="7">
    <source>
        <dbReference type="PIRSR" id="PIRSR000114-1"/>
    </source>
</evidence>
<evidence type="ECO:0000313" key="16">
    <source>
        <dbReference type="Proteomes" id="UP000800097"/>
    </source>
</evidence>
<evidence type="ECO:0000256" key="6">
    <source>
        <dbReference type="ARBA" id="ARBA00072861"/>
    </source>
</evidence>
<keyword evidence="16" id="KW-1185">Reference proteome</keyword>
<keyword evidence="4 9" id="KW-0520">NAD</keyword>
<dbReference type="AlphaFoldDB" id="A0A6A6JY90"/>
<dbReference type="Gene3D" id="3.40.50.720">
    <property type="entry name" value="NAD(P)-binding Rossmann-like Domain"/>
    <property type="match status" value="1"/>
</dbReference>
<sequence length="415" mass="45273">MATLAAQKQHKVTIVGSGNWGTTMSKLVAENVQANPHLFQQTVQMWVYEEECIIPKGSRHYDPSSDMSTKPQKLSHVINTLHENIKYLPGITLPSNVVANPDLPAAVKDSTILVFVLPHQFIPRVCDQLVGHIVPFARGICCTKGVDVSEKGIRLMSEAIGMRLNIYCGALSGANIASEIAQEKYSETTVAYDPPPMDSRHPTPKVSPSSSQVDLISPSRVNPSSRSAPLIPLPSDYPPLSRENIRKLFHRPYFHVRIVDDVAGVSLGGALKNIIALAAGYVDGLGWGDNAKAAVMRVGILEMVRFGKAFFGDSVKTGTFTEESCGVADVITSCMGGRNFRCAKRSIETGKSIYEIEETELNGQKLQGTSTAHEVHTFLKSQGLEAEYPLFTAVYDILEGNVKPEQIPELIEPKD</sequence>
<organism evidence="15 16">
    <name type="scientific">Westerdykella ornata</name>
    <dbReference type="NCBI Taxonomy" id="318751"/>
    <lineage>
        <taxon>Eukaryota</taxon>
        <taxon>Fungi</taxon>
        <taxon>Dikarya</taxon>
        <taxon>Ascomycota</taxon>
        <taxon>Pezizomycotina</taxon>
        <taxon>Dothideomycetes</taxon>
        <taxon>Pleosporomycetidae</taxon>
        <taxon>Pleosporales</taxon>
        <taxon>Sporormiaceae</taxon>
        <taxon>Westerdykella</taxon>
    </lineage>
</organism>
<evidence type="ECO:0000259" key="14">
    <source>
        <dbReference type="Pfam" id="PF07479"/>
    </source>
</evidence>
<accession>A0A6A6JY90</accession>
<evidence type="ECO:0000256" key="3">
    <source>
        <dbReference type="ARBA" id="ARBA00023002"/>
    </source>
</evidence>
<dbReference type="PANTHER" id="PTHR11728:SF8">
    <property type="entry name" value="GLYCEROL-3-PHOSPHATE DEHYDROGENASE [NAD(+)]-RELATED"/>
    <property type="match status" value="1"/>
</dbReference>
<dbReference type="SUPFAM" id="SSF51735">
    <property type="entry name" value="NAD(P)-binding Rossmann-fold domains"/>
    <property type="match status" value="1"/>
</dbReference>
<feature type="active site" description="Proton acceptor" evidence="7">
    <location>
        <position position="272"/>
    </location>
</feature>
<feature type="binding site" evidence="9">
    <location>
        <position position="367"/>
    </location>
    <ligand>
        <name>NAD(+)</name>
        <dbReference type="ChEBI" id="CHEBI:57540"/>
    </ligand>
</feature>
<feature type="compositionally biased region" description="Polar residues" evidence="12">
    <location>
        <begin position="206"/>
        <end position="227"/>
    </location>
</feature>
<dbReference type="Pfam" id="PF01210">
    <property type="entry name" value="NAD_Gly3P_dh_N"/>
    <property type="match status" value="1"/>
</dbReference>
<reference evidence="15" key="1">
    <citation type="journal article" date="2020" name="Stud. Mycol.">
        <title>101 Dothideomycetes genomes: a test case for predicting lifestyles and emergence of pathogens.</title>
        <authorList>
            <person name="Haridas S."/>
            <person name="Albert R."/>
            <person name="Binder M."/>
            <person name="Bloem J."/>
            <person name="Labutti K."/>
            <person name="Salamov A."/>
            <person name="Andreopoulos B."/>
            <person name="Baker S."/>
            <person name="Barry K."/>
            <person name="Bills G."/>
            <person name="Bluhm B."/>
            <person name="Cannon C."/>
            <person name="Castanera R."/>
            <person name="Culley D."/>
            <person name="Daum C."/>
            <person name="Ezra D."/>
            <person name="Gonzalez J."/>
            <person name="Henrissat B."/>
            <person name="Kuo A."/>
            <person name="Liang C."/>
            <person name="Lipzen A."/>
            <person name="Lutzoni F."/>
            <person name="Magnuson J."/>
            <person name="Mondo S."/>
            <person name="Nolan M."/>
            <person name="Ohm R."/>
            <person name="Pangilinan J."/>
            <person name="Park H.-J."/>
            <person name="Ramirez L."/>
            <person name="Alfaro M."/>
            <person name="Sun H."/>
            <person name="Tritt A."/>
            <person name="Yoshinaga Y."/>
            <person name="Zwiers L.-H."/>
            <person name="Turgeon B."/>
            <person name="Goodwin S."/>
            <person name="Spatafora J."/>
            <person name="Crous P."/>
            <person name="Grigoriev I."/>
        </authorList>
    </citation>
    <scope>NUCLEOTIDE SEQUENCE</scope>
    <source>
        <strain evidence="15">CBS 379.55</strain>
    </source>
</reference>
<feature type="binding site" evidence="8">
    <location>
        <begin position="338"/>
        <end position="339"/>
    </location>
    <ligand>
        <name>substrate</name>
    </ligand>
</feature>
<dbReference type="GO" id="GO:0051287">
    <property type="term" value="F:NAD binding"/>
    <property type="evidence" value="ECO:0007669"/>
    <property type="project" value="UniProtKB-UniRule"/>
</dbReference>
<dbReference type="OrthoDB" id="10263760at2759"/>
<dbReference type="InterPro" id="IPR013328">
    <property type="entry name" value="6PGD_dom2"/>
</dbReference>
<dbReference type="FunFam" id="1.10.1040.10:FF:000004">
    <property type="entry name" value="Glycerol-3-phosphate dehydrogenase [NAD(+)]"/>
    <property type="match status" value="1"/>
</dbReference>
<evidence type="ECO:0000256" key="8">
    <source>
        <dbReference type="PIRSR" id="PIRSR000114-2"/>
    </source>
</evidence>
<feature type="binding site" evidence="9">
    <location>
        <position position="177"/>
    </location>
    <ligand>
        <name>NAD(+)</name>
        <dbReference type="ChEBI" id="CHEBI:57540"/>
    </ligand>
</feature>
<keyword evidence="3 10" id="KW-0560">Oxidoreductase</keyword>
<feature type="binding site" evidence="9">
    <location>
        <position position="338"/>
    </location>
    <ligand>
        <name>NAD(+)</name>
        <dbReference type="ChEBI" id="CHEBI:57540"/>
    </ligand>
</feature>
<feature type="region of interest" description="Disordered" evidence="12">
    <location>
        <begin position="190"/>
        <end position="228"/>
    </location>
</feature>
<evidence type="ECO:0000313" key="15">
    <source>
        <dbReference type="EMBL" id="KAF2280808.1"/>
    </source>
</evidence>
<dbReference type="GO" id="GO:0005829">
    <property type="term" value="C:cytosol"/>
    <property type="evidence" value="ECO:0007669"/>
    <property type="project" value="TreeGrafter"/>
</dbReference>
<feature type="binding site" evidence="9">
    <location>
        <position position="365"/>
    </location>
    <ligand>
        <name>NAD(+)</name>
        <dbReference type="ChEBI" id="CHEBI:57540"/>
    </ligand>
</feature>
<evidence type="ECO:0000256" key="1">
    <source>
        <dbReference type="ARBA" id="ARBA00011009"/>
    </source>
</evidence>
<name>A0A6A6JY90_WESOR</name>
<dbReference type="InterPro" id="IPR006168">
    <property type="entry name" value="G3P_DH_NAD-dep"/>
</dbReference>
<dbReference type="InterPro" id="IPR006109">
    <property type="entry name" value="G3P_DH_NAD-dep_C"/>
</dbReference>
<feature type="domain" description="Glycerol-3-phosphate dehydrogenase NAD-dependent C-terminal" evidence="14">
    <location>
        <begin position="261"/>
        <end position="408"/>
    </location>
</feature>
<evidence type="ECO:0000259" key="13">
    <source>
        <dbReference type="Pfam" id="PF01210"/>
    </source>
</evidence>
<evidence type="ECO:0000256" key="2">
    <source>
        <dbReference type="ARBA" id="ARBA00013218"/>
    </source>
</evidence>
<dbReference type="SUPFAM" id="SSF48179">
    <property type="entry name" value="6-phosphogluconate dehydrogenase C-terminal domain-like"/>
    <property type="match status" value="1"/>
</dbReference>
<dbReference type="InterPro" id="IPR008927">
    <property type="entry name" value="6-PGluconate_DH-like_C_sf"/>
</dbReference>
<dbReference type="EMBL" id="ML986484">
    <property type="protein sequence ID" value="KAF2280808.1"/>
    <property type="molecule type" value="Genomic_DNA"/>
</dbReference>
<comment type="similarity">
    <text evidence="1 10">Belongs to the NAD-dependent glycerol-3-phosphate dehydrogenase family.</text>
</comment>
<dbReference type="Proteomes" id="UP000800097">
    <property type="component" value="Unassembled WGS sequence"/>
</dbReference>
<dbReference type="PIRSF" id="PIRSF000114">
    <property type="entry name" value="Glycerol-3-P_dh"/>
    <property type="match status" value="1"/>
</dbReference>
<dbReference type="PANTHER" id="PTHR11728">
    <property type="entry name" value="GLYCEROL-3-PHOSPHATE DEHYDROGENASE"/>
    <property type="match status" value="1"/>
</dbReference>
<evidence type="ECO:0000256" key="11">
    <source>
        <dbReference type="RuleBase" id="RU361243"/>
    </source>
</evidence>
<dbReference type="RefSeq" id="XP_033658345.1">
    <property type="nucleotide sequence ID" value="XM_033803168.1"/>
</dbReference>
<feature type="binding site" evidence="9">
    <location>
        <position position="121"/>
    </location>
    <ligand>
        <name>NAD(+)</name>
        <dbReference type="ChEBI" id="CHEBI:57540"/>
    </ligand>
</feature>
<evidence type="ECO:0000256" key="4">
    <source>
        <dbReference type="ARBA" id="ARBA00023027"/>
    </source>
</evidence>
<dbReference type="InterPro" id="IPR011128">
    <property type="entry name" value="G3P_DH_NAD-dep_N"/>
</dbReference>
<dbReference type="EC" id="1.1.1.8" evidence="2 11"/>
<evidence type="ECO:0000256" key="5">
    <source>
        <dbReference type="ARBA" id="ARBA00048683"/>
    </source>
</evidence>
<dbReference type="Pfam" id="PF07479">
    <property type="entry name" value="NAD_Gly3P_dh_C"/>
    <property type="match status" value="1"/>
</dbReference>
<dbReference type="PRINTS" id="PR00077">
    <property type="entry name" value="GPDHDRGNASE"/>
</dbReference>
<dbReference type="GO" id="GO:0141152">
    <property type="term" value="F:glycerol-3-phosphate dehydrogenase (NAD+) activity"/>
    <property type="evidence" value="ECO:0007669"/>
    <property type="project" value="UniProtKB-UniRule"/>
</dbReference>
<dbReference type="GeneID" id="54556343"/>
<proteinExistence type="inferred from homology"/>
<evidence type="ECO:0000256" key="12">
    <source>
        <dbReference type="SAM" id="MobiDB-lite"/>
    </source>
</evidence>
<comment type="catalytic activity">
    <reaction evidence="5 11">
        <text>sn-glycerol 3-phosphate + NAD(+) = dihydroxyacetone phosphate + NADH + H(+)</text>
        <dbReference type="Rhea" id="RHEA:11092"/>
        <dbReference type="ChEBI" id="CHEBI:15378"/>
        <dbReference type="ChEBI" id="CHEBI:57540"/>
        <dbReference type="ChEBI" id="CHEBI:57597"/>
        <dbReference type="ChEBI" id="CHEBI:57642"/>
        <dbReference type="ChEBI" id="CHEBI:57945"/>
        <dbReference type="EC" id="1.1.1.8"/>
    </reaction>
</comment>
<dbReference type="InterPro" id="IPR036291">
    <property type="entry name" value="NAD(P)-bd_dom_sf"/>
</dbReference>
<protein>
    <recommendedName>
        <fullName evidence="6 11">Glycerol-3-phosphate dehydrogenase [NAD(+)]</fullName>
        <ecNumber evidence="2 11">1.1.1.8</ecNumber>
    </recommendedName>
</protein>
<evidence type="ECO:0000256" key="9">
    <source>
        <dbReference type="PIRSR" id="PIRSR000114-3"/>
    </source>
</evidence>
<dbReference type="GO" id="GO:0005975">
    <property type="term" value="P:carbohydrate metabolic process"/>
    <property type="evidence" value="ECO:0007669"/>
    <property type="project" value="InterPro"/>
</dbReference>
<dbReference type="GO" id="GO:0005634">
    <property type="term" value="C:nucleus"/>
    <property type="evidence" value="ECO:0007669"/>
    <property type="project" value="TreeGrafter"/>
</dbReference>
<dbReference type="GO" id="GO:0046168">
    <property type="term" value="P:glycerol-3-phosphate catabolic process"/>
    <property type="evidence" value="ECO:0007669"/>
    <property type="project" value="UniProtKB-UniRule"/>
</dbReference>
<gene>
    <name evidence="15" type="ORF">EI97DRAFT_8663</name>
</gene>
<feature type="binding site" evidence="8">
    <location>
        <position position="144"/>
    </location>
    <ligand>
        <name>substrate</name>
    </ligand>
</feature>
<evidence type="ECO:0000256" key="10">
    <source>
        <dbReference type="RuleBase" id="RU000437"/>
    </source>
</evidence>
<feature type="domain" description="Glycerol-3-phosphate dehydrogenase NAD-dependent N-terminal" evidence="13">
    <location>
        <begin position="11"/>
        <end position="193"/>
    </location>
</feature>
<feature type="binding site" evidence="9">
    <location>
        <begin position="16"/>
        <end position="21"/>
    </location>
    <ligand>
        <name>NAD(+)</name>
        <dbReference type="ChEBI" id="CHEBI:57540"/>
    </ligand>
</feature>
<dbReference type="Gene3D" id="1.10.1040.10">
    <property type="entry name" value="N-(1-d-carboxylethyl)-l-norvaline Dehydrogenase, domain 2"/>
    <property type="match status" value="1"/>
</dbReference>